<keyword evidence="7" id="KW-0808">Transferase</keyword>
<evidence type="ECO:0000256" key="5">
    <source>
        <dbReference type="ARBA" id="ARBA00023163"/>
    </source>
</evidence>
<organism evidence="7 8">
    <name type="scientific">Martelella alba</name>
    <dbReference type="NCBI Taxonomy" id="2590451"/>
    <lineage>
        <taxon>Bacteria</taxon>
        <taxon>Pseudomonadati</taxon>
        <taxon>Pseudomonadota</taxon>
        <taxon>Alphaproteobacteria</taxon>
        <taxon>Hyphomicrobiales</taxon>
        <taxon>Aurantimonadaceae</taxon>
        <taxon>Martelella</taxon>
    </lineage>
</organism>
<evidence type="ECO:0000256" key="3">
    <source>
        <dbReference type="ARBA" id="ARBA00023015"/>
    </source>
</evidence>
<reference evidence="7 8" key="1">
    <citation type="submission" date="2019-04" db="EMBL/GenBank/DDBJ databases">
        <authorList>
            <person name="Li M."/>
            <person name="Gao C."/>
        </authorList>
    </citation>
    <scope>NUCLEOTIDE SEQUENCE [LARGE SCALE GENOMIC DNA]</scope>
    <source>
        <strain evidence="7 8">BGMRC 2031</strain>
    </source>
</reference>
<evidence type="ECO:0000313" key="7">
    <source>
        <dbReference type="EMBL" id="TKI07177.1"/>
    </source>
</evidence>
<dbReference type="PROSITE" id="PS50949">
    <property type="entry name" value="HTH_GNTR"/>
    <property type="match status" value="1"/>
</dbReference>
<dbReference type="SUPFAM" id="SSF46785">
    <property type="entry name" value="Winged helix' DNA-binding domain"/>
    <property type="match status" value="1"/>
</dbReference>
<evidence type="ECO:0000313" key="8">
    <source>
        <dbReference type="Proteomes" id="UP000305202"/>
    </source>
</evidence>
<dbReference type="CDD" id="cd07377">
    <property type="entry name" value="WHTH_GntR"/>
    <property type="match status" value="1"/>
</dbReference>
<keyword evidence="2" id="KW-0663">Pyridoxal phosphate</keyword>
<sequence>MSLRRVGSQSLIHLLGHWRQNTSRAPLWRQLAEALRLLILDSRLGLDNRLPGERELAAALQVSRTTVVSALNQLREEGYLQSRQGSGSRVALPAQRPTIPTRSAAPDALDLSVASLSAGCEIHQAYQHALAMMPYYLSGAGYAPQGLTLLRDVIAKQYCLRGLPTEADEVMIVNGALNGFALILRLMTVPGDRVLIEHPTYPLAIEAIKGVSCQPIGFAMAAAGWDVAGFMARIAQTAPRLAYLIPDYQNPTGLCMDAATREVIASVAARTRTPLVIDETMADLWYDEPPPLPMAAFHRQAAIFTLGSASKSFWGGLRVGWIRAPRRLIASLVQIRDTLDLGSPILEQVAVAWLVQQAGLLMPPRRELLKHRRDETCDLLSRYFPEWEFTRPDGGLSLWLKLPGMLATAFASRAENAGIHLGTGTRFGLNGAFDRFLRMPFVTDRDTLAGALSTLRPLWLELLDQPLAAGRMVLR</sequence>
<dbReference type="CDD" id="cd00609">
    <property type="entry name" value="AAT_like"/>
    <property type="match status" value="1"/>
</dbReference>
<dbReference type="InterPro" id="IPR000524">
    <property type="entry name" value="Tscrpt_reg_HTH_GntR"/>
</dbReference>
<comment type="caution">
    <text evidence="7">The sequence shown here is derived from an EMBL/GenBank/DDBJ whole genome shotgun (WGS) entry which is preliminary data.</text>
</comment>
<dbReference type="Gene3D" id="1.10.10.10">
    <property type="entry name" value="Winged helix-like DNA-binding domain superfamily/Winged helix DNA-binding domain"/>
    <property type="match status" value="1"/>
</dbReference>
<evidence type="ECO:0000256" key="1">
    <source>
        <dbReference type="ARBA" id="ARBA00005384"/>
    </source>
</evidence>
<dbReference type="GO" id="GO:0008483">
    <property type="term" value="F:transaminase activity"/>
    <property type="evidence" value="ECO:0007669"/>
    <property type="project" value="UniProtKB-KW"/>
</dbReference>
<dbReference type="InterPro" id="IPR015424">
    <property type="entry name" value="PyrdxlP-dep_Trfase"/>
</dbReference>
<dbReference type="InterPro" id="IPR004839">
    <property type="entry name" value="Aminotransferase_I/II_large"/>
</dbReference>
<dbReference type="InterPro" id="IPR015422">
    <property type="entry name" value="PyrdxlP-dep_Trfase_small"/>
</dbReference>
<evidence type="ECO:0000256" key="2">
    <source>
        <dbReference type="ARBA" id="ARBA00022898"/>
    </source>
</evidence>
<dbReference type="SMART" id="SM00345">
    <property type="entry name" value="HTH_GNTR"/>
    <property type="match status" value="1"/>
</dbReference>
<keyword evidence="3" id="KW-0805">Transcription regulation</keyword>
<dbReference type="InterPro" id="IPR015421">
    <property type="entry name" value="PyrdxlP-dep_Trfase_major"/>
</dbReference>
<dbReference type="PANTHER" id="PTHR46577">
    <property type="entry name" value="HTH-TYPE TRANSCRIPTIONAL REGULATORY PROTEIN GABR"/>
    <property type="match status" value="1"/>
</dbReference>
<keyword evidence="5" id="KW-0804">Transcription</keyword>
<dbReference type="InterPro" id="IPR036388">
    <property type="entry name" value="WH-like_DNA-bd_sf"/>
</dbReference>
<dbReference type="Gene3D" id="3.40.640.10">
    <property type="entry name" value="Type I PLP-dependent aspartate aminotransferase-like (Major domain)"/>
    <property type="match status" value="1"/>
</dbReference>
<name>A0ABY2SMQ6_9HYPH</name>
<keyword evidence="4" id="KW-0238">DNA-binding</keyword>
<gene>
    <name evidence="7" type="ORF">FCN80_07035</name>
</gene>
<dbReference type="PRINTS" id="PR00035">
    <property type="entry name" value="HTHGNTR"/>
</dbReference>
<proteinExistence type="inferred from homology"/>
<dbReference type="InterPro" id="IPR036390">
    <property type="entry name" value="WH_DNA-bd_sf"/>
</dbReference>
<protein>
    <submittedName>
        <fullName evidence="7">PLP-dependent aminotransferase family protein</fullName>
    </submittedName>
</protein>
<feature type="domain" description="HTH gntR-type" evidence="6">
    <location>
        <begin position="25"/>
        <end position="93"/>
    </location>
</feature>
<dbReference type="EMBL" id="SZPQ01000006">
    <property type="protein sequence ID" value="TKI07177.1"/>
    <property type="molecule type" value="Genomic_DNA"/>
</dbReference>
<dbReference type="PANTHER" id="PTHR46577:SF1">
    <property type="entry name" value="HTH-TYPE TRANSCRIPTIONAL REGULATORY PROTEIN GABR"/>
    <property type="match status" value="1"/>
</dbReference>
<dbReference type="Pfam" id="PF00155">
    <property type="entry name" value="Aminotran_1_2"/>
    <property type="match status" value="1"/>
</dbReference>
<keyword evidence="7" id="KW-0032">Aminotransferase</keyword>
<dbReference type="Proteomes" id="UP000305202">
    <property type="component" value="Unassembled WGS sequence"/>
</dbReference>
<comment type="similarity">
    <text evidence="1">In the C-terminal section; belongs to the class-I pyridoxal-phosphate-dependent aminotransferase family.</text>
</comment>
<dbReference type="Gene3D" id="3.90.1150.10">
    <property type="entry name" value="Aspartate Aminotransferase, domain 1"/>
    <property type="match status" value="1"/>
</dbReference>
<accession>A0ABY2SMQ6</accession>
<keyword evidence="8" id="KW-1185">Reference proteome</keyword>
<dbReference type="SUPFAM" id="SSF53383">
    <property type="entry name" value="PLP-dependent transferases"/>
    <property type="match status" value="1"/>
</dbReference>
<evidence type="ECO:0000259" key="6">
    <source>
        <dbReference type="PROSITE" id="PS50949"/>
    </source>
</evidence>
<dbReference type="InterPro" id="IPR051446">
    <property type="entry name" value="HTH_trans_reg/aminotransferase"/>
</dbReference>
<evidence type="ECO:0000256" key="4">
    <source>
        <dbReference type="ARBA" id="ARBA00023125"/>
    </source>
</evidence>
<dbReference type="Pfam" id="PF00392">
    <property type="entry name" value="GntR"/>
    <property type="match status" value="1"/>
</dbReference>